<proteinExistence type="predicted"/>
<dbReference type="OrthoDB" id="372487at2759"/>
<reference evidence="4" key="1">
    <citation type="submission" date="2016-06" db="UniProtKB">
        <authorList>
            <consortium name="WormBaseParasite"/>
        </authorList>
    </citation>
    <scope>IDENTIFICATION</scope>
</reference>
<dbReference type="Gene3D" id="1.25.40.1050">
    <property type="match status" value="1"/>
</dbReference>
<evidence type="ECO:0000259" key="1">
    <source>
        <dbReference type="Pfam" id="PF17846"/>
    </source>
</evidence>
<dbReference type="AlphaFoldDB" id="A0A183J074"/>
<dbReference type="GO" id="GO:0004534">
    <property type="term" value="F:5'-3' RNA exonuclease activity"/>
    <property type="evidence" value="ECO:0007669"/>
    <property type="project" value="TreeGrafter"/>
</dbReference>
<feature type="domain" description="Xrn1 helical" evidence="1">
    <location>
        <begin position="38"/>
        <end position="194"/>
    </location>
</feature>
<dbReference type="GO" id="GO:0005634">
    <property type="term" value="C:nucleus"/>
    <property type="evidence" value="ECO:0007669"/>
    <property type="project" value="TreeGrafter"/>
</dbReference>
<dbReference type="PANTHER" id="PTHR12341">
    <property type="entry name" value="5'-&gt;3' EXORIBONUCLEASE"/>
    <property type="match status" value="1"/>
</dbReference>
<name>A0A183J074_9BILA</name>
<dbReference type="InterPro" id="IPR027073">
    <property type="entry name" value="5_3_exoribonuclease"/>
</dbReference>
<evidence type="ECO:0000313" key="2">
    <source>
        <dbReference type="EMBL" id="VDP22256.1"/>
    </source>
</evidence>
<dbReference type="GO" id="GO:0003723">
    <property type="term" value="F:RNA binding"/>
    <property type="evidence" value="ECO:0007669"/>
    <property type="project" value="TreeGrafter"/>
</dbReference>
<organism evidence="4">
    <name type="scientific">Soboliphyme baturini</name>
    <dbReference type="NCBI Taxonomy" id="241478"/>
    <lineage>
        <taxon>Eukaryota</taxon>
        <taxon>Metazoa</taxon>
        <taxon>Ecdysozoa</taxon>
        <taxon>Nematoda</taxon>
        <taxon>Enoplea</taxon>
        <taxon>Dorylaimia</taxon>
        <taxon>Dioctophymatida</taxon>
        <taxon>Dioctophymatoidea</taxon>
        <taxon>Soboliphymatidae</taxon>
        <taxon>Soboliphyme</taxon>
    </lineage>
</organism>
<dbReference type="EMBL" id="UZAM01012523">
    <property type="protein sequence ID" value="VDP22256.1"/>
    <property type="molecule type" value="Genomic_DNA"/>
</dbReference>
<dbReference type="GO" id="GO:0000956">
    <property type="term" value="P:nuclear-transcribed mRNA catabolic process"/>
    <property type="evidence" value="ECO:0007669"/>
    <property type="project" value="TreeGrafter"/>
</dbReference>
<keyword evidence="3" id="KW-1185">Reference proteome</keyword>
<accession>A0A183J074</accession>
<reference evidence="2 3" key="2">
    <citation type="submission" date="2018-11" db="EMBL/GenBank/DDBJ databases">
        <authorList>
            <consortium name="Pathogen Informatics"/>
        </authorList>
    </citation>
    <scope>NUCLEOTIDE SEQUENCE [LARGE SCALE GENOMIC DNA]</scope>
</reference>
<dbReference type="InterPro" id="IPR041412">
    <property type="entry name" value="Xrn1_helical"/>
</dbReference>
<dbReference type="WBParaSite" id="SBAD_0000960301-mRNA-1">
    <property type="protein sequence ID" value="SBAD_0000960301-mRNA-1"/>
    <property type="gene ID" value="SBAD_0000960301"/>
</dbReference>
<evidence type="ECO:0000313" key="3">
    <source>
        <dbReference type="Proteomes" id="UP000270296"/>
    </source>
</evidence>
<evidence type="ECO:0000313" key="4">
    <source>
        <dbReference type="WBParaSite" id="SBAD_0000960301-mRNA-1"/>
    </source>
</evidence>
<gene>
    <name evidence="2" type="ORF">SBAD_LOCUS9274</name>
</gene>
<sequence length="195" mass="21889">MPDKVVSVLKRHLFQDSGSAEYDSDWSPVVLVLFNCCADADSPIIDFYPEDFKVDLNGKKFAWQGVALLPFVDPDRLQQTLKSVYPMLTKEEEQRNIRGHDRLFVSRVHPLFSVFVSLCHSNQHIKWMKLNSADFPLISGDISYDPTAVSTGSTVESPLPGCSNIPSNTVISVHFRDPLFDVDFVFPAVRLPGAM</sequence>
<protein>
    <submittedName>
        <fullName evidence="4">XRN_M domain-containing protein</fullName>
    </submittedName>
</protein>
<dbReference type="Pfam" id="PF17846">
    <property type="entry name" value="XRN_M"/>
    <property type="match status" value="1"/>
</dbReference>
<dbReference type="Proteomes" id="UP000270296">
    <property type="component" value="Unassembled WGS sequence"/>
</dbReference>
<dbReference type="PANTHER" id="PTHR12341:SF41">
    <property type="entry name" value="5'-3' EXORIBONUCLEASE 2"/>
    <property type="match status" value="1"/>
</dbReference>